<reference evidence="3" key="1">
    <citation type="submission" date="2016-10" db="EMBL/GenBank/DDBJ databases">
        <authorList>
            <person name="Varghese N."/>
            <person name="Submissions S."/>
        </authorList>
    </citation>
    <scope>NUCLEOTIDE SEQUENCE [LARGE SCALE GENOMIC DNA]</scope>
    <source>
        <strain evidence="3">DSM 43163</strain>
    </source>
</reference>
<dbReference type="InterPro" id="IPR045865">
    <property type="entry name" value="ACT-like_dom_sf"/>
</dbReference>
<evidence type="ECO:0000313" key="2">
    <source>
        <dbReference type="EMBL" id="SEG04614.1"/>
    </source>
</evidence>
<dbReference type="EMBL" id="FNVO01000003">
    <property type="protein sequence ID" value="SEG04614.1"/>
    <property type="molecule type" value="Genomic_DNA"/>
</dbReference>
<evidence type="ECO:0000313" key="3">
    <source>
        <dbReference type="Proteomes" id="UP000236723"/>
    </source>
</evidence>
<sequence length="242" mass="24997">MVLRIRVRLPDRPGSLGKVARILGAAGADVVQMAVLERDSGRALDDFTVAWPTGAGIERLCEGLASVPGVEVVGIWPTLEPPGTNQDATLIGQLAAAREDAGLAILTDAVPAMLSADWAGLVRIEQGIEQGIGQEEAAGAVLVHTSLGVFGGIEVPPLEPLRPRAFTAEDGTRYALVPIGGGELALLVARTGAPPFHRSEVLRLAELVNAAEAVLGQRVRALPEPALRPDPAVITPSGGSSS</sequence>
<feature type="domain" description="ACT" evidence="1">
    <location>
        <begin position="4"/>
        <end position="77"/>
    </location>
</feature>
<keyword evidence="3" id="KW-1185">Reference proteome</keyword>
<dbReference type="InterPro" id="IPR002912">
    <property type="entry name" value="ACT_dom"/>
</dbReference>
<dbReference type="AlphaFoldDB" id="A0A1H5WYK8"/>
<dbReference type="RefSeq" id="WP_235017705.1">
    <property type="nucleotide sequence ID" value="NZ_FNVO01000003.1"/>
</dbReference>
<dbReference type="Pfam" id="PF01842">
    <property type="entry name" value="ACT"/>
    <property type="match status" value="1"/>
</dbReference>
<gene>
    <name evidence="2" type="ORF">SAMN04489712_10318</name>
</gene>
<evidence type="ECO:0000259" key="1">
    <source>
        <dbReference type="PROSITE" id="PS51671"/>
    </source>
</evidence>
<protein>
    <recommendedName>
        <fullName evidence="1">ACT domain-containing protein</fullName>
    </recommendedName>
</protein>
<name>A0A1H5WYK8_9ACTN</name>
<accession>A0A1H5WYK8</accession>
<dbReference type="Proteomes" id="UP000236723">
    <property type="component" value="Unassembled WGS sequence"/>
</dbReference>
<dbReference type="SUPFAM" id="SSF55021">
    <property type="entry name" value="ACT-like"/>
    <property type="match status" value="1"/>
</dbReference>
<dbReference type="Gene3D" id="3.30.70.260">
    <property type="match status" value="1"/>
</dbReference>
<proteinExistence type="predicted"/>
<organism evidence="2 3">
    <name type="scientific">Thermomonospora echinospora</name>
    <dbReference type="NCBI Taxonomy" id="1992"/>
    <lineage>
        <taxon>Bacteria</taxon>
        <taxon>Bacillati</taxon>
        <taxon>Actinomycetota</taxon>
        <taxon>Actinomycetes</taxon>
        <taxon>Streptosporangiales</taxon>
        <taxon>Thermomonosporaceae</taxon>
        <taxon>Thermomonospora</taxon>
    </lineage>
</organism>
<dbReference type="PROSITE" id="PS51671">
    <property type="entry name" value="ACT"/>
    <property type="match status" value="1"/>
</dbReference>